<dbReference type="GO" id="GO:0032993">
    <property type="term" value="C:protein-DNA complex"/>
    <property type="evidence" value="ECO:0007669"/>
    <property type="project" value="TreeGrafter"/>
</dbReference>
<dbReference type="GO" id="GO:0000976">
    <property type="term" value="F:transcription cis-regulatory region binding"/>
    <property type="evidence" value="ECO:0007669"/>
    <property type="project" value="TreeGrafter"/>
</dbReference>
<dbReference type="Gene3D" id="1.10.10.10">
    <property type="entry name" value="Winged helix-like DNA-binding domain superfamily/Winged helix DNA-binding domain"/>
    <property type="match status" value="1"/>
</dbReference>
<name>A0A6V8LZC3_9BACT</name>
<evidence type="ECO:0000259" key="9">
    <source>
        <dbReference type="PROSITE" id="PS51755"/>
    </source>
</evidence>
<protein>
    <submittedName>
        <fullName evidence="10">Transcriptional regulatory protein CusR</fullName>
    </submittedName>
</protein>
<evidence type="ECO:0000313" key="11">
    <source>
        <dbReference type="Proteomes" id="UP000494245"/>
    </source>
</evidence>
<dbReference type="Proteomes" id="UP000494245">
    <property type="component" value="Unassembled WGS sequence"/>
</dbReference>
<evidence type="ECO:0000256" key="3">
    <source>
        <dbReference type="ARBA" id="ARBA00023015"/>
    </source>
</evidence>
<reference evidence="10 11" key="1">
    <citation type="submission" date="2020-04" db="EMBL/GenBank/DDBJ databases">
        <authorList>
            <consortium name="Desulfovibrio sp. FSS-1 genome sequencing consortium"/>
            <person name="Shimoshige H."/>
            <person name="Kobayashi H."/>
            <person name="Maekawa T."/>
        </authorList>
    </citation>
    <scope>NUCLEOTIDE SEQUENCE [LARGE SCALE GENOMIC DNA]</scope>
    <source>
        <strain evidence="10 11">SIID29052-01</strain>
    </source>
</reference>
<reference evidence="10 11" key="2">
    <citation type="submission" date="2020-05" db="EMBL/GenBank/DDBJ databases">
        <title>Draft genome sequence of Desulfovibrio sp. strainFSS-1.</title>
        <authorList>
            <person name="Shimoshige H."/>
            <person name="Kobayashi H."/>
            <person name="Maekawa T."/>
        </authorList>
    </citation>
    <scope>NUCLEOTIDE SEQUENCE [LARGE SCALE GENOMIC DNA]</scope>
    <source>
        <strain evidence="10 11">SIID29052-01</strain>
    </source>
</reference>
<dbReference type="GO" id="GO:0005829">
    <property type="term" value="C:cytosol"/>
    <property type="evidence" value="ECO:0007669"/>
    <property type="project" value="TreeGrafter"/>
</dbReference>
<dbReference type="AlphaFoldDB" id="A0A6V8LZC3"/>
<dbReference type="Gene3D" id="3.40.50.2300">
    <property type="match status" value="1"/>
</dbReference>
<keyword evidence="3" id="KW-0805">Transcription regulation</keyword>
<evidence type="ECO:0000313" key="10">
    <source>
        <dbReference type="EMBL" id="GFK95578.1"/>
    </source>
</evidence>
<keyword evidence="2" id="KW-0902">Two-component regulatory system</keyword>
<dbReference type="EMBL" id="BLTE01000019">
    <property type="protein sequence ID" value="GFK95578.1"/>
    <property type="molecule type" value="Genomic_DNA"/>
</dbReference>
<dbReference type="PROSITE" id="PS50110">
    <property type="entry name" value="RESPONSE_REGULATORY"/>
    <property type="match status" value="1"/>
</dbReference>
<evidence type="ECO:0000256" key="1">
    <source>
        <dbReference type="ARBA" id="ARBA00022553"/>
    </source>
</evidence>
<evidence type="ECO:0000256" key="5">
    <source>
        <dbReference type="ARBA" id="ARBA00023163"/>
    </source>
</evidence>
<dbReference type="GO" id="GO:0000156">
    <property type="term" value="F:phosphorelay response regulator activity"/>
    <property type="evidence" value="ECO:0007669"/>
    <property type="project" value="TreeGrafter"/>
</dbReference>
<proteinExistence type="predicted"/>
<evidence type="ECO:0000256" key="6">
    <source>
        <dbReference type="PROSITE-ProRule" id="PRU00169"/>
    </source>
</evidence>
<dbReference type="PANTHER" id="PTHR48111">
    <property type="entry name" value="REGULATOR OF RPOS"/>
    <property type="match status" value="1"/>
</dbReference>
<dbReference type="InterPro" id="IPR001867">
    <property type="entry name" value="OmpR/PhoB-type_DNA-bd"/>
</dbReference>
<dbReference type="InterPro" id="IPR011006">
    <property type="entry name" value="CheY-like_superfamily"/>
</dbReference>
<dbReference type="PROSITE" id="PS51755">
    <property type="entry name" value="OMPR_PHOB"/>
    <property type="match status" value="1"/>
</dbReference>
<organism evidence="10 11">
    <name type="scientific">Fundidesulfovibrio magnetotacticus</name>
    <dbReference type="NCBI Taxonomy" id="2730080"/>
    <lineage>
        <taxon>Bacteria</taxon>
        <taxon>Pseudomonadati</taxon>
        <taxon>Thermodesulfobacteriota</taxon>
        <taxon>Desulfovibrionia</taxon>
        <taxon>Desulfovibrionales</taxon>
        <taxon>Desulfovibrionaceae</taxon>
        <taxon>Fundidesulfovibrio</taxon>
    </lineage>
</organism>
<sequence length="226" mass="24985">MLLVEDDPQAASYLLKGLKEQGLTAEHAADGREGLYKATAGGFDIIILDRMLPGMDGLSILKAVRAAGDTTPVLVLSALSDVDARVEGLRAGGDDYLTKPFAFAELMARVEALARRGRAEKPLTVLRVDGLELDLTARTVKREGRPIDLKPKEFALLEYFMRHAGQVVTRTMLLERVWDYAFDPQTNVIDVHVSRLRGKIDKDFEKPLLHTVRGAGYMLRDPAETP</sequence>
<dbReference type="Pfam" id="PF00072">
    <property type="entry name" value="Response_reg"/>
    <property type="match status" value="1"/>
</dbReference>
<dbReference type="SUPFAM" id="SSF52172">
    <property type="entry name" value="CheY-like"/>
    <property type="match status" value="1"/>
</dbReference>
<dbReference type="CDD" id="cd00383">
    <property type="entry name" value="trans_reg_C"/>
    <property type="match status" value="1"/>
</dbReference>
<comment type="caution">
    <text evidence="10">The sequence shown here is derived from an EMBL/GenBank/DDBJ whole genome shotgun (WGS) entry which is preliminary data.</text>
</comment>
<keyword evidence="5" id="KW-0804">Transcription</keyword>
<gene>
    <name evidence="10" type="primary">cusR_2</name>
    <name evidence="10" type="ORF">NNJEOMEG_03446</name>
</gene>
<accession>A0A6V8LZC3</accession>
<feature type="DNA-binding region" description="OmpR/PhoB-type" evidence="7">
    <location>
        <begin position="123"/>
        <end position="221"/>
    </location>
</feature>
<dbReference type="Pfam" id="PF00486">
    <property type="entry name" value="Trans_reg_C"/>
    <property type="match status" value="1"/>
</dbReference>
<evidence type="ECO:0000256" key="7">
    <source>
        <dbReference type="PROSITE-ProRule" id="PRU01091"/>
    </source>
</evidence>
<dbReference type="InterPro" id="IPR036388">
    <property type="entry name" value="WH-like_DNA-bd_sf"/>
</dbReference>
<dbReference type="FunFam" id="1.10.10.10:FF:000005">
    <property type="entry name" value="Two-component system response regulator"/>
    <property type="match status" value="1"/>
</dbReference>
<dbReference type="SMART" id="SM00862">
    <property type="entry name" value="Trans_reg_C"/>
    <property type="match status" value="1"/>
</dbReference>
<evidence type="ECO:0000259" key="8">
    <source>
        <dbReference type="PROSITE" id="PS50110"/>
    </source>
</evidence>
<dbReference type="GO" id="GO:0006355">
    <property type="term" value="P:regulation of DNA-templated transcription"/>
    <property type="evidence" value="ECO:0007669"/>
    <property type="project" value="InterPro"/>
</dbReference>
<dbReference type="PANTHER" id="PTHR48111:SF76">
    <property type="entry name" value="TWO-COMPONENT RESPONSE REGULATOR"/>
    <property type="match status" value="1"/>
</dbReference>
<keyword evidence="11" id="KW-1185">Reference proteome</keyword>
<feature type="modified residue" description="4-aspartylphosphate" evidence="6">
    <location>
        <position position="49"/>
    </location>
</feature>
<feature type="domain" description="Response regulatory" evidence="8">
    <location>
        <begin position="1"/>
        <end position="114"/>
    </location>
</feature>
<dbReference type="InterPro" id="IPR001789">
    <property type="entry name" value="Sig_transdc_resp-reg_receiver"/>
</dbReference>
<dbReference type="Gene3D" id="6.10.250.690">
    <property type="match status" value="1"/>
</dbReference>
<dbReference type="SMART" id="SM00448">
    <property type="entry name" value="REC"/>
    <property type="match status" value="1"/>
</dbReference>
<feature type="domain" description="OmpR/PhoB-type" evidence="9">
    <location>
        <begin position="123"/>
        <end position="221"/>
    </location>
</feature>
<dbReference type="InterPro" id="IPR039420">
    <property type="entry name" value="WalR-like"/>
</dbReference>
<evidence type="ECO:0000256" key="4">
    <source>
        <dbReference type="ARBA" id="ARBA00023125"/>
    </source>
</evidence>
<keyword evidence="1 6" id="KW-0597">Phosphoprotein</keyword>
<keyword evidence="4 7" id="KW-0238">DNA-binding</keyword>
<evidence type="ECO:0000256" key="2">
    <source>
        <dbReference type="ARBA" id="ARBA00023012"/>
    </source>
</evidence>